<gene>
    <name evidence="2" type="ORF">EFQ99_31630</name>
</gene>
<accession>A0A3S0T810</accession>
<evidence type="ECO:0000256" key="1">
    <source>
        <dbReference type="SAM" id="MobiDB-lite"/>
    </source>
</evidence>
<dbReference type="RefSeq" id="WP_126924973.1">
    <property type="nucleotide sequence ID" value="NZ_ML133703.1"/>
</dbReference>
<feature type="compositionally biased region" description="Polar residues" evidence="1">
    <location>
        <begin position="49"/>
        <end position="61"/>
    </location>
</feature>
<evidence type="ECO:0000313" key="2">
    <source>
        <dbReference type="EMBL" id="RUM19316.1"/>
    </source>
</evidence>
<keyword evidence="3" id="KW-1185">Reference proteome</keyword>
<reference evidence="3" key="1">
    <citation type="submission" date="2018-11" db="EMBL/GenBank/DDBJ databases">
        <title>Rhizobium chutanense sp. nov., isolated from root nodules of Phaseolus vulgaris in China.</title>
        <authorList>
            <person name="Huo Y."/>
        </authorList>
    </citation>
    <scope>NUCLEOTIDE SEQUENCE [LARGE SCALE GENOMIC DNA]</scope>
    <source>
        <strain evidence="3">CCBAU 65647</strain>
    </source>
</reference>
<dbReference type="AlphaFoldDB" id="A0A3S0T810"/>
<dbReference type="OrthoDB" id="8395376at2"/>
<comment type="caution">
    <text evidence="2">The sequence shown here is derived from an EMBL/GenBank/DDBJ whole genome shotgun (WGS) entry which is preliminary data.</text>
</comment>
<sequence length="70" mass="7467">MCLFSKPSQPDPPALPPEPAQLKQPDGAAVRTAVGRRTEDRVRSRPDTILTSPSGVTTTAPTEKKTLLGQ</sequence>
<dbReference type="EMBL" id="RJTH01000020">
    <property type="protein sequence ID" value="RUM19316.1"/>
    <property type="molecule type" value="Genomic_DNA"/>
</dbReference>
<organism evidence="2 3">
    <name type="scientific">Rhizobium vallis</name>
    <dbReference type="NCBI Taxonomy" id="634290"/>
    <lineage>
        <taxon>Bacteria</taxon>
        <taxon>Pseudomonadati</taxon>
        <taxon>Pseudomonadota</taxon>
        <taxon>Alphaproteobacteria</taxon>
        <taxon>Hyphomicrobiales</taxon>
        <taxon>Rhizobiaceae</taxon>
        <taxon>Rhizobium/Agrobacterium group</taxon>
        <taxon>Rhizobium</taxon>
    </lineage>
</organism>
<proteinExistence type="predicted"/>
<name>A0A3S0T810_9HYPH</name>
<dbReference type="Proteomes" id="UP000278823">
    <property type="component" value="Unassembled WGS sequence"/>
</dbReference>
<protein>
    <submittedName>
        <fullName evidence="2">Uncharacterized protein</fullName>
    </submittedName>
</protein>
<feature type="compositionally biased region" description="Basic and acidic residues" evidence="1">
    <location>
        <begin position="36"/>
        <end position="46"/>
    </location>
</feature>
<evidence type="ECO:0000313" key="3">
    <source>
        <dbReference type="Proteomes" id="UP000278823"/>
    </source>
</evidence>
<feature type="region of interest" description="Disordered" evidence="1">
    <location>
        <begin position="1"/>
        <end position="70"/>
    </location>
</feature>
<feature type="compositionally biased region" description="Pro residues" evidence="1">
    <location>
        <begin position="9"/>
        <end position="19"/>
    </location>
</feature>